<keyword evidence="6 7" id="KW-0472">Membrane</keyword>
<evidence type="ECO:0000313" key="9">
    <source>
        <dbReference type="EMBL" id="KFH61935.1"/>
    </source>
</evidence>
<dbReference type="SFLD" id="SFLDS00052">
    <property type="entry name" value="Ferric_Reductase_Domain"/>
    <property type="match status" value="1"/>
</dbReference>
<dbReference type="PROSITE" id="PS51384">
    <property type="entry name" value="FAD_FR"/>
    <property type="match status" value="1"/>
</dbReference>
<evidence type="ECO:0000256" key="4">
    <source>
        <dbReference type="ARBA" id="ARBA00023002"/>
    </source>
</evidence>
<evidence type="ECO:0000313" key="10">
    <source>
        <dbReference type="Proteomes" id="UP000243308"/>
    </source>
</evidence>
<dbReference type="GO" id="GO:0006811">
    <property type="term" value="P:monoatomic ion transport"/>
    <property type="evidence" value="ECO:0007669"/>
    <property type="project" value="UniProtKB-KW"/>
</dbReference>
<dbReference type="InterPro" id="IPR017927">
    <property type="entry name" value="FAD-bd_FR_type"/>
</dbReference>
<dbReference type="OrthoDB" id="10006946at2759"/>
<feature type="transmembrane region" description="Helical" evidence="7">
    <location>
        <begin position="654"/>
        <end position="673"/>
    </location>
</feature>
<dbReference type="InterPro" id="IPR013112">
    <property type="entry name" value="FAD-bd_8"/>
</dbReference>
<evidence type="ECO:0000256" key="2">
    <source>
        <dbReference type="ARBA" id="ARBA00022692"/>
    </source>
</evidence>
<name>A0A086TJ08_9FUNG</name>
<keyword evidence="4" id="KW-0560">Oxidoreductase</keyword>
<dbReference type="InterPro" id="IPR039261">
    <property type="entry name" value="FNR_nucleotide-bd"/>
</dbReference>
<dbReference type="InterPro" id="IPR050369">
    <property type="entry name" value="RBOH/FRE"/>
</dbReference>
<keyword evidence="3 7" id="KW-1133">Transmembrane helix</keyword>
<dbReference type="Gene3D" id="3.40.50.80">
    <property type="entry name" value="Nucleotide-binding domain of ferredoxin-NADP reductase (FNR) module"/>
    <property type="match status" value="1"/>
</dbReference>
<dbReference type="SFLD" id="SFLDG01168">
    <property type="entry name" value="Ferric_reductase_subgroup_(FRE"/>
    <property type="match status" value="1"/>
</dbReference>
<feature type="transmembrane region" description="Helical" evidence="7">
    <location>
        <begin position="108"/>
        <end position="128"/>
    </location>
</feature>
<dbReference type="SUPFAM" id="SSF63380">
    <property type="entry name" value="Riboflavin synthase domain-like"/>
    <property type="match status" value="1"/>
</dbReference>
<dbReference type="EMBL" id="KN042435">
    <property type="protein sequence ID" value="KFH61935.1"/>
    <property type="molecule type" value="Genomic_DNA"/>
</dbReference>
<evidence type="ECO:0000256" key="1">
    <source>
        <dbReference type="ARBA" id="ARBA00004141"/>
    </source>
</evidence>
<dbReference type="InterPro" id="IPR017938">
    <property type="entry name" value="Riboflavin_synthase-like_b-brl"/>
</dbReference>
<reference evidence="9 10" key="1">
    <citation type="submission" date="2011-02" db="EMBL/GenBank/DDBJ databases">
        <title>The Genome Sequence of Mortierella verticillata NRRL 6337.</title>
        <authorList>
            <consortium name="The Broad Institute Genome Sequencing Platform"/>
            <person name="Russ C."/>
            <person name="Cuomo C."/>
            <person name="Burger G."/>
            <person name="Gray M.W."/>
            <person name="Holland P.W.H."/>
            <person name="King N."/>
            <person name="Lang F.B.F."/>
            <person name="Roger A.J."/>
            <person name="Ruiz-Trillo I."/>
            <person name="Young S.K."/>
            <person name="Zeng Q."/>
            <person name="Gargeya S."/>
            <person name="Alvarado L."/>
            <person name="Berlin A."/>
            <person name="Chapman S.B."/>
            <person name="Chen Z."/>
            <person name="Freedman E."/>
            <person name="Gellesch M."/>
            <person name="Goldberg J."/>
            <person name="Griggs A."/>
            <person name="Gujja S."/>
            <person name="Heilman E."/>
            <person name="Heiman D."/>
            <person name="Howarth C."/>
            <person name="Mehta T."/>
            <person name="Neiman D."/>
            <person name="Pearson M."/>
            <person name="Roberts A."/>
            <person name="Saif S."/>
            <person name="Shea T."/>
            <person name="Shenoy N."/>
            <person name="Sisk P."/>
            <person name="Stolte C."/>
            <person name="Sykes S."/>
            <person name="White J."/>
            <person name="Yandava C."/>
            <person name="Haas B."/>
            <person name="Nusbaum C."/>
            <person name="Birren B."/>
        </authorList>
    </citation>
    <scope>NUCLEOTIDE SEQUENCE [LARGE SCALE GENOMIC DNA]</scope>
    <source>
        <strain evidence="9 10">NRRL 6337</strain>
    </source>
</reference>
<dbReference type="Pfam" id="PF01794">
    <property type="entry name" value="Ferric_reduct"/>
    <property type="match status" value="1"/>
</dbReference>
<dbReference type="Gene3D" id="2.40.30.10">
    <property type="entry name" value="Translation factors"/>
    <property type="match status" value="1"/>
</dbReference>
<dbReference type="PANTHER" id="PTHR11972:SF69">
    <property type="entry name" value="FERRIC REDUCTION OXIDASE 6-RELATED"/>
    <property type="match status" value="1"/>
</dbReference>
<dbReference type="GO" id="GO:0016491">
    <property type="term" value="F:oxidoreductase activity"/>
    <property type="evidence" value="ECO:0007669"/>
    <property type="project" value="UniProtKB-KW"/>
</dbReference>
<feature type="transmembrane region" description="Helical" evidence="7">
    <location>
        <begin position="255"/>
        <end position="276"/>
    </location>
</feature>
<feature type="domain" description="FAD-binding FR-type" evidence="8">
    <location>
        <begin position="297"/>
        <end position="415"/>
    </location>
</feature>
<dbReference type="GO" id="GO:0005886">
    <property type="term" value="C:plasma membrane"/>
    <property type="evidence" value="ECO:0007669"/>
    <property type="project" value="TreeGrafter"/>
</dbReference>
<dbReference type="AlphaFoldDB" id="A0A086TJ08"/>
<comment type="subcellular location">
    <subcellularLocation>
        <location evidence="1">Membrane</location>
        <topology evidence="1">Multi-pass membrane protein</topology>
    </subcellularLocation>
</comment>
<sequence>MSRFSVDLFKVLIFLCLLIPAVWYSFEGYITWILKREWIFYLSNRDYLTTALFLIPWIIGHMATIWGHYFRAEREFQHSIAKVTAPASITQKISLWERHIFWGYTVKYWILVFALIIMKIGWILVSILPRYEKYYQKYHAYGGTGLVIGVSGGYAAIASCGLILFLVLRRSMLHSLGFTYAEILPLHRWLGVAIVFWSTIHTIGYIMFYDFDNSLSEEFNFKDQGRATMNICGCIAFGALLILGVASIPQVRRQLYRVFMTLHRVMTVIFILGTIVHFPYYMLWYYLLPSVVLFLVDRFVPKMMQRRSVLPEATCTLNADADIVRMTFTSPEPMKPYYPGDYILVEIPEIGMLYHPFTIASYWPEDPHSITLFIRTYEESKGSWTGKLAKLCGSDDKKVRVKANIDGVFGDRRHDYLKSEVLVLFAAGAAITTFMALIKAIAAQIAASDEPLRMQLHLICTFRTRSELHAYGSFLHQITRDPRFTSWLHVEIYVSRPDKVQTLMGAHAHVIRNDILVPAESIEKAKKAKRFRSLRKTGTKLRRALSGRTIVGSSDAKVTEPEADKNVSFTAAGNHVRSNSVDTVVENEKSEHVSSNTASVASSVADHSQFSDDILPEEPLQVQLSTREMTYDTKHLPRFQDAQSQSIATKFAKLDLIATTILIFVPLVFWYILRSIKYEGSVHFCDVRGKMTPTQMKICYGSYATVPAFGHMLVLSIGGYFALWMARRTLLRGRVDLEAGGMPFPDVGVEDEKLTVEDGNWDEGDVVYSSGRVNIKQVIQRFMNSEIGLPGKDRGLVTVFGGGPEAFVAHVEKQIHIAQWAVDFHRETWAP</sequence>
<dbReference type="SUPFAM" id="SSF52343">
    <property type="entry name" value="Ferredoxin reductase-like, C-terminal NADP-linked domain"/>
    <property type="match status" value="1"/>
</dbReference>
<keyword evidence="5" id="KW-0406">Ion transport</keyword>
<dbReference type="Proteomes" id="UP000243308">
    <property type="component" value="Unassembled WGS sequence"/>
</dbReference>
<accession>A0A086TJ08</accession>
<feature type="transmembrane region" description="Helical" evidence="7">
    <location>
        <begin position="12"/>
        <end position="35"/>
    </location>
</feature>
<feature type="transmembrane region" description="Helical" evidence="7">
    <location>
        <begin position="189"/>
        <end position="208"/>
    </location>
</feature>
<proteinExistence type="predicted"/>
<organism evidence="9 10">
    <name type="scientific">Podila verticillata NRRL 6337</name>
    <dbReference type="NCBI Taxonomy" id="1069443"/>
    <lineage>
        <taxon>Eukaryota</taxon>
        <taxon>Fungi</taxon>
        <taxon>Fungi incertae sedis</taxon>
        <taxon>Mucoromycota</taxon>
        <taxon>Mortierellomycotina</taxon>
        <taxon>Mortierellomycetes</taxon>
        <taxon>Mortierellales</taxon>
        <taxon>Mortierellaceae</taxon>
        <taxon>Podila</taxon>
    </lineage>
</organism>
<dbReference type="PANTHER" id="PTHR11972">
    <property type="entry name" value="NADPH OXIDASE"/>
    <property type="match status" value="1"/>
</dbReference>
<evidence type="ECO:0000256" key="7">
    <source>
        <dbReference type="SAM" id="Phobius"/>
    </source>
</evidence>
<keyword evidence="10" id="KW-1185">Reference proteome</keyword>
<evidence type="ECO:0000256" key="3">
    <source>
        <dbReference type="ARBA" id="ARBA00022989"/>
    </source>
</evidence>
<evidence type="ECO:0000259" key="8">
    <source>
        <dbReference type="PROSITE" id="PS51384"/>
    </source>
</evidence>
<feature type="transmembrane region" description="Helical" evidence="7">
    <location>
        <begin position="140"/>
        <end position="168"/>
    </location>
</feature>
<dbReference type="CDD" id="cd06186">
    <property type="entry name" value="NOX_Duox_like_FAD_NADP"/>
    <property type="match status" value="1"/>
</dbReference>
<keyword evidence="5" id="KW-0813">Transport</keyword>
<evidence type="ECO:0000256" key="5">
    <source>
        <dbReference type="ARBA" id="ARBA00023065"/>
    </source>
</evidence>
<protein>
    <recommendedName>
        <fullName evidence="8">FAD-binding FR-type domain-containing protein</fullName>
    </recommendedName>
</protein>
<feature type="transmembrane region" description="Helical" evidence="7">
    <location>
        <begin position="47"/>
        <end position="70"/>
    </location>
</feature>
<gene>
    <name evidence="9" type="ORF">MVEG_12269</name>
</gene>
<keyword evidence="2 7" id="KW-0812">Transmembrane</keyword>
<evidence type="ECO:0000256" key="6">
    <source>
        <dbReference type="ARBA" id="ARBA00023136"/>
    </source>
</evidence>
<feature type="transmembrane region" description="Helical" evidence="7">
    <location>
        <begin position="282"/>
        <end position="300"/>
    </location>
</feature>
<feature type="transmembrane region" description="Helical" evidence="7">
    <location>
        <begin position="228"/>
        <end position="248"/>
    </location>
</feature>
<feature type="transmembrane region" description="Helical" evidence="7">
    <location>
        <begin position="700"/>
        <end position="724"/>
    </location>
</feature>
<dbReference type="InterPro" id="IPR013130">
    <property type="entry name" value="Fe3_Rdtase_TM_dom"/>
</dbReference>
<dbReference type="Pfam" id="PF08022">
    <property type="entry name" value="FAD_binding_8"/>
    <property type="match status" value="1"/>
</dbReference>